<evidence type="ECO:0000256" key="2">
    <source>
        <dbReference type="ARBA" id="ARBA00007581"/>
    </source>
</evidence>
<organism evidence="7 8">
    <name type="scientific">Maricaulis maris</name>
    <dbReference type="NCBI Taxonomy" id="74318"/>
    <lineage>
        <taxon>Bacteria</taxon>
        <taxon>Pseudomonadati</taxon>
        <taxon>Pseudomonadota</taxon>
        <taxon>Alphaproteobacteria</taxon>
        <taxon>Maricaulales</taxon>
        <taxon>Maricaulaceae</taxon>
        <taxon>Maricaulis</taxon>
    </lineage>
</organism>
<dbReference type="SUPFAM" id="SSF53213">
    <property type="entry name" value="LigB-like"/>
    <property type="match status" value="1"/>
</dbReference>
<dbReference type="Gene3D" id="3.40.830.10">
    <property type="entry name" value="LigB-like"/>
    <property type="match status" value="1"/>
</dbReference>
<comment type="similarity">
    <text evidence="2">Belongs to the DODA-type extradiol aromatic ring-opening dioxygenase family.</text>
</comment>
<keyword evidence="7" id="KW-0223">Dioxygenase</keyword>
<comment type="caution">
    <text evidence="7">The sequence shown here is derived from an EMBL/GenBank/DDBJ whole genome shotgun (WGS) entry which is preliminary data.</text>
</comment>
<evidence type="ECO:0000256" key="5">
    <source>
        <dbReference type="ARBA" id="ARBA00023002"/>
    </source>
</evidence>
<dbReference type="GO" id="GO:0008270">
    <property type="term" value="F:zinc ion binding"/>
    <property type="evidence" value="ECO:0007669"/>
    <property type="project" value="InterPro"/>
</dbReference>
<evidence type="ECO:0000256" key="3">
    <source>
        <dbReference type="ARBA" id="ARBA00022723"/>
    </source>
</evidence>
<evidence type="ECO:0000259" key="6">
    <source>
        <dbReference type="Pfam" id="PF02900"/>
    </source>
</evidence>
<dbReference type="PANTHER" id="PTHR30096:SF0">
    <property type="entry name" value="4,5-DOPA DIOXYGENASE EXTRADIOL-LIKE PROTEIN"/>
    <property type="match status" value="1"/>
</dbReference>
<feature type="domain" description="Extradiol ring-cleavage dioxygenase class III enzyme subunit B" evidence="6">
    <location>
        <begin position="23"/>
        <end position="244"/>
    </location>
</feature>
<dbReference type="AlphaFoldDB" id="A0A495DLV7"/>
<dbReference type="Pfam" id="PF02900">
    <property type="entry name" value="LigB"/>
    <property type="match status" value="1"/>
</dbReference>
<evidence type="ECO:0000313" key="7">
    <source>
        <dbReference type="EMBL" id="RKR03916.1"/>
    </source>
</evidence>
<dbReference type="InterPro" id="IPR014436">
    <property type="entry name" value="Extradiol_dOase_DODA"/>
</dbReference>
<reference evidence="7 8" key="1">
    <citation type="submission" date="2018-10" db="EMBL/GenBank/DDBJ databases">
        <title>Genomic Encyclopedia of Type Strains, Phase IV (KMG-IV): sequencing the most valuable type-strain genomes for metagenomic binning, comparative biology and taxonomic classification.</title>
        <authorList>
            <person name="Goeker M."/>
        </authorList>
    </citation>
    <scope>NUCLEOTIDE SEQUENCE [LARGE SCALE GENOMIC DNA]</scope>
    <source>
        <strain evidence="7 8">DSM 4734</strain>
    </source>
</reference>
<comment type="cofactor">
    <cofactor evidence="1">
        <name>Zn(2+)</name>
        <dbReference type="ChEBI" id="CHEBI:29105"/>
    </cofactor>
</comment>
<keyword evidence="5" id="KW-0560">Oxidoreductase</keyword>
<evidence type="ECO:0000256" key="1">
    <source>
        <dbReference type="ARBA" id="ARBA00001947"/>
    </source>
</evidence>
<sequence>MLIDPLFISHGAPDVLVRDTPAHHALASLALTPGTRAVLVVSAHWEADPVRVQTAPAPSTIHDFSGFGPELARAVYDAPGAPDLAAAVIERLKAAGLAAGAEPQRGRDHGAWIPLALMHPDARIPVFQVSLPASDDAAIALGKALAPLSRDRVQIIGSGALTHALGAALPAAEDAPAHPDALAFADWIRPRLASGDTDTIAGWRSAPAARFNHPTPEHFRPLLVAMAAGGGQAGTCLHQSWSRSALAMDIWRFAA</sequence>
<gene>
    <name evidence="7" type="ORF">C7435_0359</name>
</gene>
<name>A0A495DLV7_9PROT</name>
<dbReference type="OrthoDB" id="9790889at2"/>
<accession>A0A495DLV7</accession>
<dbReference type="CDD" id="cd07363">
    <property type="entry name" value="45_DOPA_Dioxygenase"/>
    <property type="match status" value="1"/>
</dbReference>
<dbReference type="GO" id="GO:0016702">
    <property type="term" value="F:oxidoreductase activity, acting on single donors with incorporation of molecular oxygen, incorporation of two atoms of oxygen"/>
    <property type="evidence" value="ECO:0007669"/>
    <property type="project" value="UniProtKB-ARBA"/>
</dbReference>
<evidence type="ECO:0000313" key="8">
    <source>
        <dbReference type="Proteomes" id="UP000273675"/>
    </source>
</evidence>
<dbReference type="GO" id="GO:0008198">
    <property type="term" value="F:ferrous iron binding"/>
    <property type="evidence" value="ECO:0007669"/>
    <property type="project" value="InterPro"/>
</dbReference>
<keyword evidence="3" id="KW-0479">Metal-binding</keyword>
<dbReference type="RefSeq" id="WP_121209793.1">
    <property type="nucleotide sequence ID" value="NZ_RBIM01000001.1"/>
</dbReference>
<evidence type="ECO:0000256" key="4">
    <source>
        <dbReference type="ARBA" id="ARBA00022833"/>
    </source>
</evidence>
<keyword evidence="4" id="KW-0862">Zinc</keyword>
<dbReference type="PANTHER" id="PTHR30096">
    <property type="entry name" value="4,5-DOPA DIOXYGENASE EXTRADIOL-LIKE PROTEIN"/>
    <property type="match status" value="1"/>
</dbReference>
<proteinExistence type="inferred from homology"/>
<dbReference type="PIRSF" id="PIRSF006157">
    <property type="entry name" value="Doxgns_DODA"/>
    <property type="match status" value="1"/>
</dbReference>
<protein>
    <submittedName>
        <fullName evidence="7">4,5-DOPA dioxygenase extradiol</fullName>
    </submittedName>
</protein>
<dbReference type="Proteomes" id="UP000273675">
    <property type="component" value="Unassembled WGS sequence"/>
</dbReference>
<dbReference type="InterPro" id="IPR004183">
    <property type="entry name" value="Xdiol_dOase_suB"/>
</dbReference>
<dbReference type="EMBL" id="RBIM01000001">
    <property type="protein sequence ID" value="RKR03916.1"/>
    <property type="molecule type" value="Genomic_DNA"/>
</dbReference>